<evidence type="ECO:0000313" key="1">
    <source>
        <dbReference type="EMBL" id="ETB58748.1"/>
    </source>
</evidence>
<dbReference type="OrthoDB" id="370692at2759"/>
<sequence length="52" mass="6098">MNKNVENDNKNKNQETNIITIEILPPDDDQDSFEFNDNLLDDIINFSDKNNK</sequence>
<reference evidence="1 2" key="1">
    <citation type="submission" date="2013-11" db="EMBL/GenBank/DDBJ databases">
        <title>The Genome Sequence of Plasmodium yoelii 17X.</title>
        <authorList>
            <consortium name="The Broad Institute Genomics Platform"/>
            <consortium name="The Broad Institute Genome Sequencing Center for Infectious Disease"/>
            <person name="Neafsey D."/>
            <person name="Adams J."/>
            <person name="Walker B."/>
            <person name="Young S.K."/>
            <person name="Zeng Q."/>
            <person name="Gargeya S."/>
            <person name="Fitzgerald M."/>
            <person name="Haas B."/>
            <person name="Abouelleil A."/>
            <person name="Alvarado L."/>
            <person name="Chapman S.B."/>
            <person name="Gainer-Dewar J."/>
            <person name="Goldberg J."/>
            <person name="Griggs A."/>
            <person name="Gujja S."/>
            <person name="Hansen M."/>
            <person name="Howarth C."/>
            <person name="Imamovic A."/>
            <person name="Ireland A."/>
            <person name="Larimer J."/>
            <person name="McCowan C."/>
            <person name="Murphy C."/>
            <person name="Pearson M."/>
            <person name="Poon T.W."/>
            <person name="Priest M."/>
            <person name="Roberts A."/>
            <person name="Saif S."/>
            <person name="Shea T."/>
            <person name="Sykes S."/>
            <person name="Wortman J."/>
            <person name="Nusbaum C."/>
            <person name="Birren B."/>
        </authorList>
    </citation>
    <scope>NUCLEOTIDE SEQUENCE [LARGE SCALE GENOMIC DNA]</scope>
    <source>
        <strain evidence="1 2">17X</strain>
    </source>
</reference>
<keyword evidence="2" id="KW-1185">Reference proteome</keyword>
<dbReference type="Proteomes" id="UP000018538">
    <property type="component" value="Unassembled WGS sequence"/>
</dbReference>
<evidence type="ECO:0000313" key="2">
    <source>
        <dbReference type="Proteomes" id="UP000018538"/>
    </source>
</evidence>
<proteinExistence type="predicted"/>
<dbReference type="AlphaFoldDB" id="V7PKB0"/>
<organism evidence="1 2">
    <name type="scientific">Plasmodium yoelii 17X</name>
    <dbReference type="NCBI Taxonomy" id="1323249"/>
    <lineage>
        <taxon>Eukaryota</taxon>
        <taxon>Sar</taxon>
        <taxon>Alveolata</taxon>
        <taxon>Apicomplexa</taxon>
        <taxon>Aconoidasida</taxon>
        <taxon>Haemosporida</taxon>
        <taxon>Plasmodiidae</taxon>
        <taxon>Plasmodium</taxon>
        <taxon>Plasmodium (Vinckeia)</taxon>
    </lineage>
</organism>
<protein>
    <submittedName>
        <fullName evidence="1">Uncharacterized protein</fullName>
    </submittedName>
</protein>
<name>V7PKB0_PLAYE</name>
<dbReference type="EMBL" id="KI635769">
    <property type="protein sequence ID" value="ETB58748.1"/>
    <property type="molecule type" value="Genomic_DNA"/>
</dbReference>
<accession>V7PKB0</accession>
<gene>
    <name evidence="1" type="ORF">YYC_03568</name>
</gene>